<dbReference type="PROSITE" id="PS50932">
    <property type="entry name" value="HTH_LACI_2"/>
    <property type="match status" value="1"/>
</dbReference>
<gene>
    <name evidence="5" type="ORF">BDK89_0996</name>
</gene>
<dbReference type="Gene3D" id="1.10.260.40">
    <property type="entry name" value="lambda repressor-like DNA-binding domains"/>
    <property type="match status" value="1"/>
</dbReference>
<dbReference type="SUPFAM" id="SSF53822">
    <property type="entry name" value="Periplasmic binding protein-like I"/>
    <property type="match status" value="1"/>
</dbReference>
<keyword evidence="2" id="KW-0238">DNA-binding</keyword>
<dbReference type="InterPro" id="IPR010982">
    <property type="entry name" value="Lambda_DNA-bd_dom_sf"/>
</dbReference>
<dbReference type="Pfam" id="PF00356">
    <property type="entry name" value="LacI"/>
    <property type="match status" value="1"/>
</dbReference>
<evidence type="ECO:0000256" key="3">
    <source>
        <dbReference type="ARBA" id="ARBA00023163"/>
    </source>
</evidence>
<dbReference type="InterPro" id="IPR028082">
    <property type="entry name" value="Peripla_BP_I"/>
</dbReference>
<dbReference type="Proteomes" id="UP000294558">
    <property type="component" value="Unassembled WGS sequence"/>
</dbReference>
<proteinExistence type="predicted"/>
<dbReference type="PROSITE" id="PS00356">
    <property type="entry name" value="HTH_LACI_1"/>
    <property type="match status" value="1"/>
</dbReference>
<feature type="domain" description="HTH lacI-type" evidence="4">
    <location>
        <begin position="13"/>
        <end position="67"/>
    </location>
</feature>
<dbReference type="GO" id="GO:0003700">
    <property type="term" value="F:DNA-binding transcription factor activity"/>
    <property type="evidence" value="ECO:0007669"/>
    <property type="project" value="TreeGrafter"/>
</dbReference>
<evidence type="ECO:0000256" key="1">
    <source>
        <dbReference type="ARBA" id="ARBA00023015"/>
    </source>
</evidence>
<dbReference type="InterPro" id="IPR046335">
    <property type="entry name" value="LacI/GalR-like_sensor"/>
</dbReference>
<comment type="caution">
    <text evidence="5">The sequence shown here is derived from an EMBL/GenBank/DDBJ whole genome shotgun (WGS) entry which is preliminary data.</text>
</comment>
<dbReference type="InterPro" id="IPR000843">
    <property type="entry name" value="HTH_LacI"/>
</dbReference>
<protein>
    <submittedName>
        <fullName evidence="5">LacI family transcriptional regulator</fullName>
    </submittedName>
</protein>
<evidence type="ECO:0000256" key="2">
    <source>
        <dbReference type="ARBA" id="ARBA00023125"/>
    </source>
</evidence>
<dbReference type="Gene3D" id="3.40.50.2300">
    <property type="match status" value="2"/>
</dbReference>
<dbReference type="SMART" id="SM00354">
    <property type="entry name" value="HTH_LACI"/>
    <property type="match status" value="1"/>
</dbReference>
<dbReference type="PANTHER" id="PTHR30146">
    <property type="entry name" value="LACI-RELATED TRANSCRIPTIONAL REPRESSOR"/>
    <property type="match status" value="1"/>
</dbReference>
<keyword evidence="1" id="KW-0805">Transcription regulation</keyword>
<dbReference type="SUPFAM" id="SSF47413">
    <property type="entry name" value="lambda repressor-like DNA-binding domains"/>
    <property type="match status" value="1"/>
</dbReference>
<dbReference type="CDD" id="cd01392">
    <property type="entry name" value="HTH_LacI"/>
    <property type="match status" value="1"/>
</dbReference>
<dbReference type="EMBL" id="SOAU01000001">
    <property type="protein sequence ID" value="TDT15426.1"/>
    <property type="molecule type" value="Genomic_DNA"/>
</dbReference>
<evidence type="ECO:0000259" key="4">
    <source>
        <dbReference type="PROSITE" id="PS50932"/>
    </source>
</evidence>
<dbReference type="CDD" id="cd06267">
    <property type="entry name" value="PBP1_LacI_sugar_binding-like"/>
    <property type="match status" value="1"/>
</dbReference>
<dbReference type="RefSeq" id="WP_133867875.1">
    <property type="nucleotide sequence ID" value="NZ_SOAU01000001.1"/>
</dbReference>
<keyword evidence="6" id="KW-1185">Reference proteome</keyword>
<reference evidence="5 6" key="1">
    <citation type="submission" date="2019-03" db="EMBL/GenBank/DDBJ databases">
        <title>Sequencing the genomes of 1000 actinobacteria strains.</title>
        <authorList>
            <person name="Klenk H.-P."/>
        </authorList>
    </citation>
    <scope>NUCLEOTIDE SEQUENCE [LARGE SCALE GENOMIC DNA]</scope>
    <source>
        <strain evidence="5 6">DSM 18936</strain>
    </source>
</reference>
<dbReference type="AlphaFoldDB" id="A0A4R7HYV1"/>
<accession>A0A4R7HYV1</accession>
<dbReference type="Pfam" id="PF13377">
    <property type="entry name" value="Peripla_BP_3"/>
    <property type="match status" value="1"/>
</dbReference>
<dbReference type="GO" id="GO:0000976">
    <property type="term" value="F:transcription cis-regulatory region binding"/>
    <property type="evidence" value="ECO:0007669"/>
    <property type="project" value="TreeGrafter"/>
</dbReference>
<name>A0A4R7HYV1_9ACTN</name>
<evidence type="ECO:0000313" key="5">
    <source>
        <dbReference type="EMBL" id="TDT15426.1"/>
    </source>
</evidence>
<organism evidence="5 6">
    <name type="scientific">Ilumatobacter fluminis</name>
    <dbReference type="NCBI Taxonomy" id="467091"/>
    <lineage>
        <taxon>Bacteria</taxon>
        <taxon>Bacillati</taxon>
        <taxon>Actinomycetota</taxon>
        <taxon>Acidimicrobiia</taxon>
        <taxon>Acidimicrobiales</taxon>
        <taxon>Ilumatobacteraceae</taxon>
        <taxon>Ilumatobacter</taxon>
    </lineage>
</organism>
<dbReference type="PANTHER" id="PTHR30146:SF153">
    <property type="entry name" value="LACTOSE OPERON REPRESSOR"/>
    <property type="match status" value="1"/>
</dbReference>
<sequence>MTQQRSSPPASRATIEDVAAAANVSVATVSRALRGLPNVAASTRSRVVEVAGQLNYQADPAARRLATGRSHAIAVLVPFVNTWYCAEVMAGVEAVCAEAGYDMVVIALRAENGDRRPIDGTEALHRRVDGIVVVDVALEPAELDEMISRGLSVVSIGPPLPGCASTGIDDVAVGRMATEHLLGLGHHRIALIGDTTDTVFGFMVPTMRQQGYEAALNAAGVELDDELIVDGSFTVQGGAEAFDQLMALDDPPTAIFAIGDIMALGAMQRARELGIDIPGDLSIVGVDDQPVAEVLGLTTVHQDVAEHGARVARWLVDLLRDDDHSVERFIAPITLVERTTTAAPATVVVG</sequence>
<dbReference type="OrthoDB" id="9785139at2"/>
<keyword evidence="3" id="KW-0804">Transcription</keyword>
<evidence type="ECO:0000313" key="6">
    <source>
        <dbReference type="Proteomes" id="UP000294558"/>
    </source>
</evidence>